<feature type="transmembrane region" description="Helical" evidence="5">
    <location>
        <begin position="388"/>
        <end position="406"/>
    </location>
</feature>
<evidence type="ECO:0000259" key="6">
    <source>
        <dbReference type="Pfam" id="PF00324"/>
    </source>
</evidence>
<comment type="subcellular location">
    <subcellularLocation>
        <location evidence="1">Membrane</location>
        <topology evidence="1">Multi-pass membrane protein</topology>
    </subcellularLocation>
</comment>
<evidence type="ECO:0000256" key="3">
    <source>
        <dbReference type="ARBA" id="ARBA00022989"/>
    </source>
</evidence>
<dbReference type="PANTHER" id="PTHR43341:SF15">
    <property type="entry name" value="GENERAL AMINO ACID PERMEASE AGP2"/>
    <property type="match status" value="1"/>
</dbReference>
<reference evidence="7 8" key="1">
    <citation type="submission" date="2024-07" db="EMBL/GenBank/DDBJ databases">
        <title>Section-level genome sequencing and comparative genomics of Aspergillus sections Usti and Cavernicolus.</title>
        <authorList>
            <consortium name="Lawrence Berkeley National Laboratory"/>
            <person name="Nybo J.L."/>
            <person name="Vesth T.C."/>
            <person name="Theobald S."/>
            <person name="Frisvad J.C."/>
            <person name="Larsen T.O."/>
            <person name="Kjaerboelling I."/>
            <person name="Rothschild-Mancinelli K."/>
            <person name="Lyhne E.K."/>
            <person name="Kogle M.E."/>
            <person name="Barry K."/>
            <person name="Clum A."/>
            <person name="Na H."/>
            <person name="Ledsgaard L."/>
            <person name="Lin J."/>
            <person name="Lipzen A."/>
            <person name="Kuo A."/>
            <person name="Riley R."/>
            <person name="Mondo S."/>
            <person name="Labutti K."/>
            <person name="Haridas S."/>
            <person name="Pangalinan J."/>
            <person name="Salamov A.A."/>
            <person name="Simmons B.A."/>
            <person name="Magnuson J.K."/>
            <person name="Chen J."/>
            <person name="Drula E."/>
            <person name="Henrissat B."/>
            <person name="Wiebenga A."/>
            <person name="Lubbers R.J."/>
            <person name="Gomes A.C."/>
            <person name="Makela M.R."/>
            <person name="Stajich J."/>
            <person name="Grigoriev I.V."/>
            <person name="Mortensen U.H."/>
            <person name="De Vries R.P."/>
            <person name="Baker S.E."/>
            <person name="Andersen M.R."/>
        </authorList>
    </citation>
    <scope>NUCLEOTIDE SEQUENCE [LARGE SCALE GENOMIC DNA]</scope>
    <source>
        <strain evidence="7 8">CBS 588.65</strain>
    </source>
</reference>
<dbReference type="Proteomes" id="UP001610334">
    <property type="component" value="Unassembled WGS sequence"/>
</dbReference>
<dbReference type="InterPro" id="IPR004841">
    <property type="entry name" value="AA-permease/SLC12A_dom"/>
</dbReference>
<feature type="domain" description="Amino acid permease/ SLC12A" evidence="6">
    <location>
        <begin position="1"/>
        <end position="415"/>
    </location>
</feature>
<comment type="caution">
    <text evidence="7">The sequence shown here is derived from an EMBL/GenBank/DDBJ whole genome shotgun (WGS) entry which is preliminary data.</text>
</comment>
<evidence type="ECO:0000256" key="2">
    <source>
        <dbReference type="ARBA" id="ARBA00022692"/>
    </source>
</evidence>
<organism evidence="7 8">
    <name type="scientific">Aspergillus granulosus</name>
    <dbReference type="NCBI Taxonomy" id="176169"/>
    <lineage>
        <taxon>Eukaryota</taxon>
        <taxon>Fungi</taxon>
        <taxon>Dikarya</taxon>
        <taxon>Ascomycota</taxon>
        <taxon>Pezizomycotina</taxon>
        <taxon>Eurotiomycetes</taxon>
        <taxon>Eurotiomycetidae</taxon>
        <taxon>Eurotiales</taxon>
        <taxon>Aspergillaceae</taxon>
        <taxon>Aspergillus</taxon>
        <taxon>Aspergillus subgen. Nidulantes</taxon>
    </lineage>
</organism>
<feature type="transmembrane region" description="Helical" evidence="5">
    <location>
        <begin position="181"/>
        <end position="200"/>
    </location>
</feature>
<accession>A0ABR4HKY7</accession>
<keyword evidence="3 5" id="KW-1133">Transmembrane helix</keyword>
<feature type="transmembrane region" description="Helical" evidence="5">
    <location>
        <begin position="358"/>
        <end position="376"/>
    </location>
</feature>
<keyword evidence="2 5" id="KW-0812">Transmembrane</keyword>
<keyword evidence="8" id="KW-1185">Reference proteome</keyword>
<feature type="transmembrane region" description="Helical" evidence="5">
    <location>
        <begin position="31"/>
        <end position="53"/>
    </location>
</feature>
<feature type="transmembrane region" description="Helical" evidence="5">
    <location>
        <begin position="93"/>
        <end position="110"/>
    </location>
</feature>
<dbReference type="PANTHER" id="PTHR43341">
    <property type="entry name" value="AMINO ACID PERMEASE"/>
    <property type="match status" value="1"/>
</dbReference>
<feature type="transmembrane region" description="Helical" evidence="5">
    <location>
        <begin position="234"/>
        <end position="257"/>
    </location>
</feature>
<feature type="transmembrane region" description="Helical" evidence="5">
    <location>
        <begin position="312"/>
        <end position="332"/>
    </location>
</feature>
<sequence length="490" mass="54609">MVTYLPISSPFVRFAGRYVDEAFGVAAGYNFFIFEAAMVPFEITACNLIIHYWSDVVPLAAMIAIMLVLFVLLNVFAVKWYGESEFWLSLSKVLLSVGLILFTFIAMLGGNPKGDRFGFRYWQEPGAFVEYNKTGDLGRWLGFLACLIQASFTIAGPDYVSMAAGESVDPRGNLPRAFNGMFYRLTTFFILGTLCVGVLVPSDDPTMVEAFRTNAPGAASSPYVIAMDRLGIPILPHIVNAMILLAAFSAGNSYVYCASRTLFGLALDGKAPRFFTKCTKAGVPIYCVGAVLLIALLAFLQVSNNASVVLNWFISLVTSSQLINFTVITFTYTRWRKARQAQGISHASLPYRSYGQPYVAYTAMVATAVMTLVGGYEVFLPGKWDVPTFLFSYMMVGVFPVLYFGWKFIRRTEIRKPEDVDLITGVEEIEEYTRNYVPEPARYVSSLKSLSLFTNHTQQYLLTFRRLDIQVNKHPNILSGTPGIYSTYIV</sequence>
<dbReference type="EMBL" id="JBFXLT010000024">
    <property type="protein sequence ID" value="KAL2816136.1"/>
    <property type="molecule type" value="Genomic_DNA"/>
</dbReference>
<dbReference type="PIRSF" id="PIRSF006060">
    <property type="entry name" value="AA_transporter"/>
    <property type="match status" value="1"/>
</dbReference>
<evidence type="ECO:0000256" key="4">
    <source>
        <dbReference type="ARBA" id="ARBA00023136"/>
    </source>
</evidence>
<dbReference type="Pfam" id="PF00324">
    <property type="entry name" value="AA_permease"/>
    <property type="match status" value="1"/>
</dbReference>
<evidence type="ECO:0000256" key="5">
    <source>
        <dbReference type="SAM" id="Phobius"/>
    </source>
</evidence>
<gene>
    <name evidence="7" type="ORF">BJX63DRAFT_148153</name>
</gene>
<evidence type="ECO:0000313" key="7">
    <source>
        <dbReference type="EMBL" id="KAL2816136.1"/>
    </source>
</evidence>
<dbReference type="Gene3D" id="1.20.1740.10">
    <property type="entry name" value="Amino acid/polyamine transporter I"/>
    <property type="match status" value="1"/>
</dbReference>
<feature type="transmembrane region" description="Helical" evidence="5">
    <location>
        <begin position="278"/>
        <end position="300"/>
    </location>
</feature>
<evidence type="ECO:0000256" key="1">
    <source>
        <dbReference type="ARBA" id="ARBA00004141"/>
    </source>
</evidence>
<protein>
    <submittedName>
        <fullName evidence="7">Amino acid permease/ SLC12A domain-containing protein</fullName>
    </submittedName>
</protein>
<proteinExistence type="predicted"/>
<feature type="transmembrane region" description="Helical" evidence="5">
    <location>
        <begin position="59"/>
        <end position="81"/>
    </location>
</feature>
<dbReference type="InterPro" id="IPR050524">
    <property type="entry name" value="APC_YAT"/>
</dbReference>
<keyword evidence="4 5" id="KW-0472">Membrane</keyword>
<evidence type="ECO:0000313" key="8">
    <source>
        <dbReference type="Proteomes" id="UP001610334"/>
    </source>
</evidence>
<name>A0ABR4HKY7_9EURO</name>